<dbReference type="KEGG" id="pasa:BAOM_3035"/>
<name>A0A3T0KTX5_9BACI</name>
<dbReference type="EMBL" id="CP026095">
    <property type="protein sequence ID" value="AZV43644.1"/>
    <property type="molecule type" value="Genomic_DNA"/>
</dbReference>
<organism evidence="1 2">
    <name type="scientific">Peribacillus asahii</name>
    <dbReference type="NCBI Taxonomy" id="228899"/>
    <lineage>
        <taxon>Bacteria</taxon>
        <taxon>Bacillati</taxon>
        <taxon>Bacillota</taxon>
        <taxon>Bacilli</taxon>
        <taxon>Bacillales</taxon>
        <taxon>Bacillaceae</taxon>
        <taxon>Peribacillus</taxon>
    </lineage>
</organism>
<evidence type="ECO:0000313" key="1">
    <source>
        <dbReference type="EMBL" id="AZV43644.1"/>
    </source>
</evidence>
<dbReference type="RefSeq" id="WP_127760780.1">
    <property type="nucleotide sequence ID" value="NZ_CP026095.1"/>
</dbReference>
<accession>A0A3T0KTX5</accession>
<reference evidence="1 2" key="1">
    <citation type="submission" date="2018-01" db="EMBL/GenBank/DDBJ databases">
        <title>Bacillus asahii Genome sequencing and assembly.</title>
        <authorList>
            <person name="Jiang H."/>
            <person name="Feng Y."/>
            <person name="Zhao F."/>
            <person name="Lin X."/>
        </authorList>
    </citation>
    <scope>NUCLEOTIDE SEQUENCE [LARGE SCALE GENOMIC DNA]</scope>
    <source>
        <strain evidence="1 2">OM18</strain>
    </source>
</reference>
<sequence length="133" mass="15096">MIVKDLIQLLLQQKQDDEVKIWSQIKVNGGGNASQHEIDELFSLNSDGTVMIKQKELNIGTDNEEFQKYVYCSSDEATHVVFPIDDISSNISSNKIYSLIEDEEEDDIVIENDIGVTCVAMDIINTCYYLKKI</sequence>
<dbReference type="AlphaFoldDB" id="A0A3T0KTX5"/>
<evidence type="ECO:0000313" key="2">
    <source>
        <dbReference type="Proteomes" id="UP000283095"/>
    </source>
</evidence>
<gene>
    <name evidence="1" type="ORF">BAOM_3035</name>
</gene>
<protein>
    <submittedName>
        <fullName evidence="1">Uncharacterized protein</fullName>
    </submittedName>
</protein>
<proteinExistence type="predicted"/>
<dbReference type="Proteomes" id="UP000283095">
    <property type="component" value="Chromosome"/>
</dbReference>